<proteinExistence type="predicted"/>
<evidence type="ECO:0000256" key="1">
    <source>
        <dbReference type="SAM" id="MobiDB-lite"/>
    </source>
</evidence>
<dbReference type="InterPro" id="IPR008490">
    <property type="entry name" value="Transposase_InsH_N"/>
</dbReference>
<protein>
    <recommendedName>
        <fullName evidence="6">Transposase</fullName>
    </recommendedName>
</protein>
<dbReference type="RefSeq" id="WP_211268301.1">
    <property type="nucleotide sequence ID" value="NZ_BJZR01000215.1"/>
</dbReference>
<evidence type="ECO:0000313" key="4">
    <source>
        <dbReference type="EMBL" id="GEO93848.1"/>
    </source>
</evidence>
<evidence type="ECO:0000313" key="5">
    <source>
        <dbReference type="Proteomes" id="UP000321155"/>
    </source>
</evidence>
<feature type="compositionally biased region" description="Basic and acidic residues" evidence="1">
    <location>
        <begin position="178"/>
        <end position="196"/>
    </location>
</feature>
<feature type="region of interest" description="Disordered" evidence="1">
    <location>
        <begin position="436"/>
        <end position="461"/>
    </location>
</feature>
<evidence type="ECO:0000259" key="2">
    <source>
        <dbReference type="Pfam" id="PF05598"/>
    </source>
</evidence>
<feature type="region of interest" description="Disordered" evidence="1">
    <location>
        <begin position="172"/>
        <end position="196"/>
    </location>
</feature>
<dbReference type="Pfam" id="PF13751">
    <property type="entry name" value="DDE_Tnp_1_6"/>
    <property type="match status" value="1"/>
</dbReference>
<comment type="caution">
    <text evidence="4">The sequence shown here is derived from an EMBL/GenBank/DDBJ whole genome shotgun (WGS) entry which is preliminary data.</text>
</comment>
<dbReference type="InterPro" id="IPR025668">
    <property type="entry name" value="Tnp_DDE_dom"/>
</dbReference>
<evidence type="ECO:0008006" key="6">
    <source>
        <dbReference type="Google" id="ProtNLM"/>
    </source>
</evidence>
<feature type="region of interest" description="Disordered" evidence="1">
    <location>
        <begin position="215"/>
        <end position="254"/>
    </location>
</feature>
<dbReference type="PANTHER" id="PTHR33408">
    <property type="entry name" value="TRANSPOSASE"/>
    <property type="match status" value="1"/>
</dbReference>
<reference evidence="4 5" key="1">
    <citation type="submission" date="2019-07" db="EMBL/GenBank/DDBJ databases">
        <title>Whole genome shotgun sequence of Kocuria flava NBRC 107626.</title>
        <authorList>
            <person name="Hosoyama A."/>
            <person name="Uohara A."/>
            <person name="Ohji S."/>
            <person name="Ichikawa N."/>
        </authorList>
    </citation>
    <scope>NUCLEOTIDE SEQUENCE [LARGE SCALE GENOMIC DNA]</scope>
    <source>
        <strain evidence="4 5">NBRC 107626</strain>
    </source>
</reference>
<dbReference type="EMBL" id="BJZR01000215">
    <property type="protein sequence ID" value="GEO93848.1"/>
    <property type="molecule type" value="Genomic_DNA"/>
</dbReference>
<keyword evidence="5" id="KW-1185">Reference proteome</keyword>
<accession>A0ABQ0X8I7</accession>
<name>A0ABQ0X8I7_9MICC</name>
<evidence type="ECO:0000259" key="3">
    <source>
        <dbReference type="Pfam" id="PF13751"/>
    </source>
</evidence>
<gene>
    <name evidence="4" type="ORF">KFL01_31540</name>
</gene>
<feature type="domain" description="Transposase DDE" evidence="3">
    <location>
        <begin position="457"/>
        <end position="520"/>
    </location>
</feature>
<feature type="compositionally biased region" description="Basic and acidic residues" evidence="1">
    <location>
        <begin position="215"/>
        <end position="232"/>
    </location>
</feature>
<dbReference type="Pfam" id="PF05598">
    <property type="entry name" value="DUF772"/>
    <property type="match status" value="1"/>
</dbReference>
<dbReference type="Proteomes" id="UP000321155">
    <property type="component" value="Unassembled WGS sequence"/>
</dbReference>
<organism evidence="4 5">
    <name type="scientific">Kocuria flava</name>
    <dbReference type="NCBI Taxonomy" id="446860"/>
    <lineage>
        <taxon>Bacteria</taxon>
        <taxon>Bacillati</taxon>
        <taxon>Actinomycetota</taxon>
        <taxon>Actinomycetes</taxon>
        <taxon>Micrococcales</taxon>
        <taxon>Micrococcaceae</taxon>
        <taxon>Kocuria</taxon>
    </lineage>
</organism>
<feature type="domain" description="Transposase InsH N-terminal" evidence="2">
    <location>
        <begin position="19"/>
        <end position="111"/>
    </location>
</feature>
<sequence>MAKSYRPVLRNQPMLLPVDLREWLPQNHLVWFVLETVEALDTTALERTRRRGGAGAAGYDPQMLLGLLVYAYCQGVRSSRAIERMCLTDVAFRVLCAQDGPDHTTIARFRADSQDAFTELFAQVLMIAARAGLGRFGTVAIDGTKIAANASIDANRGQDWFDRHVAGVVAEAEETDRAEDAAAHESDGDDRPDRVPAALRDRTRRLERIQQASEELKAQRQRRTREQAEHEAAALARRRRSEQGQPVVGRIPNGPHRLAEARAHLAREITSHQAKLDRYAALVAAGRKPMGRPPVPMAESTRVARARRVVANAEAAAAAVEPVPAGKELPKVVANTTDPQSRIMPTRRGFLQGYNAQVAVTSDQLIVAVQVGQTPNDQACFTPMMDAAQDAATRMHAHTGNPDHLVGTVLADAGYNSDANLTAAGPDRLIALGKRRDDQRAAAQEPAHGPPPAEATPREANAHRLRTREGRDLYKRRAATVEPGIGNLKKIIDRFSCRGLDHATSELHLAATAFNILKIHRATPTA</sequence>